<keyword evidence="4" id="KW-1185">Reference proteome</keyword>
<feature type="transmembrane region" description="Helical" evidence="2">
    <location>
        <begin position="57"/>
        <end position="76"/>
    </location>
</feature>
<dbReference type="OrthoDB" id="7159357at2"/>
<feature type="transmembrane region" description="Helical" evidence="2">
    <location>
        <begin position="88"/>
        <end position="105"/>
    </location>
</feature>
<protein>
    <submittedName>
        <fullName evidence="3">DUF3426 domain-containing protein</fullName>
    </submittedName>
</protein>
<proteinExistence type="predicted"/>
<evidence type="ECO:0000256" key="1">
    <source>
        <dbReference type="SAM" id="MobiDB-lite"/>
    </source>
</evidence>
<dbReference type="RefSeq" id="WP_136495667.1">
    <property type="nucleotide sequence ID" value="NZ_CP046052.1"/>
</dbReference>
<reference evidence="3 4" key="1">
    <citation type="submission" date="2019-11" db="EMBL/GenBank/DDBJ databases">
        <title>The genome sequence of Methylocystis heyeri.</title>
        <authorList>
            <person name="Oshkin I.Y."/>
            <person name="Miroshnikov K."/>
            <person name="Dedysh S.N."/>
        </authorList>
    </citation>
    <scope>NUCLEOTIDE SEQUENCE [LARGE SCALE GENOMIC DNA]</scope>
    <source>
        <strain evidence="3 4">H2</strain>
    </source>
</reference>
<dbReference type="KEGG" id="mhey:H2LOC_006550"/>
<keyword evidence="2" id="KW-0812">Transmembrane</keyword>
<evidence type="ECO:0000256" key="2">
    <source>
        <dbReference type="SAM" id="Phobius"/>
    </source>
</evidence>
<organism evidence="3 4">
    <name type="scientific">Methylocystis heyeri</name>
    <dbReference type="NCBI Taxonomy" id="391905"/>
    <lineage>
        <taxon>Bacteria</taxon>
        <taxon>Pseudomonadati</taxon>
        <taxon>Pseudomonadota</taxon>
        <taxon>Alphaproteobacteria</taxon>
        <taxon>Hyphomicrobiales</taxon>
        <taxon>Methylocystaceae</taxon>
        <taxon>Methylocystis</taxon>
    </lineage>
</organism>
<evidence type="ECO:0000313" key="4">
    <source>
        <dbReference type="Proteomes" id="UP000309061"/>
    </source>
</evidence>
<feature type="region of interest" description="Disordered" evidence="1">
    <location>
        <begin position="35"/>
        <end position="55"/>
    </location>
</feature>
<accession>A0A6B8KEE5</accession>
<dbReference type="EMBL" id="CP046052">
    <property type="protein sequence ID" value="QGM45385.1"/>
    <property type="molecule type" value="Genomic_DNA"/>
</dbReference>
<evidence type="ECO:0000313" key="3">
    <source>
        <dbReference type="EMBL" id="QGM45385.1"/>
    </source>
</evidence>
<sequence>MRAQPHDSTHDGAFDSVSISAEAVSEFARGPSYDELWRDSRRGPRREEPAPRKSDRAPVVAALLATLLGAMALIGLREKIVSVAPPAAAVYWAIGLPVNLSGLELRSVRSRIMMEGERKVLAIEGEIVNLRRDANAVPPVALTVRADNGTSKYSWTARAPKGRLDPGETVAFRARLAAPPEGASDVLVRFAGHAEMTSKTSSAPAGALTARLY</sequence>
<dbReference type="AlphaFoldDB" id="A0A6B8KEE5"/>
<keyword evidence="2" id="KW-0472">Membrane</keyword>
<keyword evidence="2" id="KW-1133">Transmembrane helix</keyword>
<dbReference type="Proteomes" id="UP000309061">
    <property type="component" value="Chromosome"/>
</dbReference>
<name>A0A6B8KEE5_9HYPH</name>
<gene>
    <name evidence="3" type="ORF">H2LOC_006550</name>
</gene>